<accession>A0A917SCB9</accession>
<evidence type="ECO:0000313" key="7">
    <source>
        <dbReference type="EMBL" id="GGL67051.1"/>
    </source>
</evidence>
<evidence type="ECO:0000256" key="6">
    <source>
        <dbReference type="SAM" id="Phobius"/>
    </source>
</evidence>
<keyword evidence="2 6" id="KW-0812">Transmembrane</keyword>
<gene>
    <name evidence="7" type="ORF">GCM10011575_26930</name>
</gene>
<keyword evidence="4 6" id="KW-0472">Membrane</keyword>
<evidence type="ECO:0000313" key="8">
    <source>
        <dbReference type="Proteomes" id="UP000613840"/>
    </source>
</evidence>
<feature type="transmembrane region" description="Helical" evidence="6">
    <location>
        <begin position="122"/>
        <end position="146"/>
    </location>
</feature>
<dbReference type="InterPro" id="IPR003418">
    <property type="entry name" value="Fumarate_red_D"/>
</dbReference>
<keyword evidence="8" id="KW-1185">Reference proteome</keyword>
<evidence type="ECO:0000256" key="1">
    <source>
        <dbReference type="ARBA" id="ARBA00022475"/>
    </source>
</evidence>
<comment type="caution">
    <text evidence="7">The sequence shown here is derived from an EMBL/GenBank/DDBJ whole genome shotgun (WGS) entry which is preliminary data.</text>
</comment>
<reference evidence="7" key="1">
    <citation type="journal article" date="2014" name="Int. J. Syst. Evol. Microbiol.">
        <title>Complete genome sequence of Corynebacterium casei LMG S-19264T (=DSM 44701T), isolated from a smear-ripened cheese.</title>
        <authorList>
            <consortium name="US DOE Joint Genome Institute (JGI-PGF)"/>
            <person name="Walter F."/>
            <person name="Albersmeier A."/>
            <person name="Kalinowski J."/>
            <person name="Ruckert C."/>
        </authorList>
    </citation>
    <scope>NUCLEOTIDE SEQUENCE</scope>
    <source>
        <strain evidence="7">CGMCC 4.7306</strain>
    </source>
</reference>
<organism evidence="7 8">
    <name type="scientific">Microlunatus endophyticus</name>
    <dbReference type="NCBI Taxonomy" id="1716077"/>
    <lineage>
        <taxon>Bacteria</taxon>
        <taxon>Bacillati</taxon>
        <taxon>Actinomycetota</taxon>
        <taxon>Actinomycetes</taxon>
        <taxon>Propionibacteriales</taxon>
        <taxon>Propionibacteriaceae</taxon>
        <taxon>Microlunatus</taxon>
    </lineage>
</organism>
<proteinExistence type="predicted"/>
<evidence type="ECO:0000256" key="5">
    <source>
        <dbReference type="SAM" id="MobiDB-lite"/>
    </source>
</evidence>
<dbReference type="GO" id="GO:0016020">
    <property type="term" value="C:membrane"/>
    <property type="evidence" value="ECO:0007669"/>
    <property type="project" value="InterPro"/>
</dbReference>
<reference evidence="7" key="2">
    <citation type="submission" date="2020-09" db="EMBL/GenBank/DDBJ databases">
        <authorList>
            <person name="Sun Q."/>
            <person name="Zhou Y."/>
        </authorList>
    </citation>
    <scope>NUCLEOTIDE SEQUENCE</scope>
    <source>
        <strain evidence="7">CGMCC 4.7306</strain>
    </source>
</reference>
<feature type="region of interest" description="Disordered" evidence="5">
    <location>
        <begin position="1"/>
        <end position="32"/>
    </location>
</feature>
<keyword evidence="3 6" id="KW-1133">Transmembrane helix</keyword>
<dbReference type="Pfam" id="PF02313">
    <property type="entry name" value="Fumarate_red_D"/>
    <property type="match status" value="1"/>
</dbReference>
<keyword evidence="1" id="KW-1003">Cell membrane</keyword>
<name>A0A917SCB9_9ACTN</name>
<dbReference type="InterPro" id="IPR034804">
    <property type="entry name" value="SQR/QFR_C/D"/>
</dbReference>
<evidence type="ECO:0008006" key="9">
    <source>
        <dbReference type="Google" id="ProtNLM"/>
    </source>
</evidence>
<evidence type="ECO:0000256" key="4">
    <source>
        <dbReference type="ARBA" id="ARBA00023136"/>
    </source>
</evidence>
<sequence length="147" mass="15741">MTSHSAPHPASQPTPLRVPARKAATSRRSATRRRPPAEPFVWLGFSAGGMIAAVLLPVAAFLFGIAIPLGWLQPDFGHLSAVITNPVTIILMIIGFIVLIVHSAHRLRYLLYDGLKIKRRTLVGALCYGGAVVASAIMIILVLMAAL</sequence>
<dbReference type="EMBL" id="BMMZ01000006">
    <property type="protein sequence ID" value="GGL67051.1"/>
    <property type="molecule type" value="Genomic_DNA"/>
</dbReference>
<protein>
    <recommendedName>
        <fullName evidence="9">Fumarate reductase subunit D</fullName>
    </recommendedName>
</protein>
<dbReference type="GO" id="GO:0006106">
    <property type="term" value="P:fumarate metabolic process"/>
    <property type="evidence" value="ECO:0007669"/>
    <property type="project" value="InterPro"/>
</dbReference>
<evidence type="ECO:0000256" key="2">
    <source>
        <dbReference type="ARBA" id="ARBA00022692"/>
    </source>
</evidence>
<evidence type="ECO:0000256" key="3">
    <source>
        <dbReference type="ARBA" id="ARBA00022989"/>
    </source>
</evidence>
<dbReference type="Gene3D" id="1.20.1300.10">
    <property type="entry name" value="Fumarate reductase/succinate dehydrogenase, transmembrane subunit"/>
    <property type="match status" value="1"/>
</dbReference>
<dbReference type="SUPFAM" id="SSF81343">
    <property type="entry name" value="Fumarate reductase respiratory complex transmembrane subunits"/>
    <property type="match status" value="1"/>
</dbReference>
<feature type="transmembrane region" description="Helical" evidence="6">
    <location>
        <begin position="79"/>
        <end position="101"/>
    </location>
</feature>
<dbReference type="AlphaFoldDB" id="A0A917SCB9"/>
<dbReference type="Proteomes" id="UP000613840">
    <property type="component" value="Unassembled WGS sequence"/>
</dbReference>
<feature type="transmembrane region" description="Helical" evidence="6">
    <location>
        <begin position="40"/>
        <end position="67"/>
    </location>
</feature>